<reference evidence="1" key="1">
    <citation type="submission" date="2020-05" db="EMBL/GenBank/DDBJ databases">
        <authorList>
            <person name="Chiriac C."/>
            <person name="Salcher M."/>
            <person name="Ghai R."/>
            <person name="Kavagutti S V."/>
        </authorList>
    </citation>
    <scope>NUCLEOTIDE SEQUENCE</scope>
</reference>
<organism evidence="1">
    <name type="scientific">freshwater metagenome</name>
    <dbReference type="NCBI Taxonomy" id="449393"/>
    <lineage>
        <taxon>unclassified sequences</taxon>
        <taxon>metagenomes</taxon>
        <taxon>ecological metagenomes</taxon>
    </lineage>
</organism>
<proteinExistence type="predicted"/>
<protein>
    <submittedName>
        <fullName evidence="1">Unannotated protein</fullName>
    </submittedName>
</protein>
<dbReference type="EMBL" id="CAEZWB010000176">
    <property type="protein sequence ID" value="CAB4656343.1"/>
    <property type="molecule type" value="Genomic_DNA"/>
</dbReference>
<dbReference type="AlphaFoldDB" id="A0A6J6L6F9"/>
<accession>A0A6J6L6F9</accession>
<name>A0A6J6L6F9_9ZZZZ</name>
<sequence length="219" mass="25387">MEAFTAEELAEIVRELGLPAEVEVDDDHSTRINISTDDIEWSVILGDNGPFYRSVALSTFKFIEDEPLMYANRWNFEHIPPAIVLDDPATKAPMVDEDGKYLVGLLWRIYFWNSISVEYLSNSIASFHEDVLEFHEIEELTDDDEEEAEEAQRGEHDPIDRLLQIQLELRLRSPQSSRELARSLKTTKYEINNILYHQPELFEKEGTSPPMWSNKGEIQ</sequence>
<evidence type="ECO:0000313" key="1">
    <source>
        <dbReference type="EMBL" id="CAB4656343.1"/>
    </source>
</evidence>
<gene>
    <name evidence="1" type="ORF">UFOPK2166_01114</name>
</gene>